<proteinExistence type="predicted"/>
<protein>
    <submittedName>
        <fullName evidence="1">Uncharacterized protein</fullName>
    </submittedName>
</protein>
<evidence type="ECO:0000313" key="2">
    <source>
        <dbReference type="Proteomes" id="UP001447188"/>
    </source>
</evidence>
<dbReference type="Proteomes" id="UP001447188">
    <property type="component" value="Unassembled WGS sequence"/>
</dbReference>
<comment type="caution">
    <text evidence="1">The sequence shown here is derived from an EMBL/GenBank/DDBJ whole genome shotgun (WGS) entry which is preliminary data.</text>
</comment>
<organism evidence="1 2">
    <name type="scientific">Discina gigas</name>
    <dbReference type="NCBI Taxonomy" id="1032678"/>
    <lineage>
        <taxon>Eukaryota</taxon>
        <taxon>Fungi</taxon>
        <taxon>Dikarya</taxon>
        <taxon>Ascomycota</taxon>
        <taxon>Pezizomycotina</taxon>
        <taxon>Pezizomycetes</taxon>
        <taxon>Pezizales</taxon>
        <taxon>Discinaceae</taxon>
        <taxon>Discina</taxon>
    </lineage>
</organism>
<evidence type="ECO:0000313" key="1">
    <source>
        <dbReference type="EMBL" id="KAL0632506.1"/>
    </source>
</evidence>
<sequence>MAFRPVNLTELVRQDPPVPIRADSKCFAGRALVLWNATLGGAQYLTQIHDYYAFRDTMGTIWVQSKRAAQILPPPGSVVLDIIGDVFPYQEWLVRMHKKVRKQGKHPLDPDLPYPVAVIRLYSEYYKNNPFADTNTGVRGPRRAVNPGPLKALNPYIAHRSKWNCSKVLNYSLKL</sequence>
<gene>
    <name evidence="1" type="ORF">Q9L58_008613</name>
</gene>
<accession>A0ABR3G9J0</accession>
<name>A0ABR3G9J0_9PEZI</name>
<keyword evidence="2" id="KW-1185">Reference proteome</keyword>
<dbReference type="EMBL" id="JBBBZM010000165">
    <property type="protein sequence ID" value="KAL0632506.1"/>
    <property type="molecule type" value="Genomic_DNA"/>
</dbReference>
<reference evidence="1 2" key="1">
    <citation type="submission" date="2024-02" db="EMBL/GenBank/DDBJ databases">
        <title>Discinaceae phylogenomics.</title>
        <authorList>
            <person name="Dirks A.C."/>
            <person name="James T.Y."/>
        </authorList>
    </citation>
    <scope>NUCLEOTIDE SEQUENCE [LARGE SCALE GENOMIC DNA]</scope>
    <source>
        <strain evidence="1 2">ACD0624</strain>
    </source>
</reference>